<reference evidence="1 2" key="1">
    <citation type="submission" date="2020-08" db="EMBL/GenBank/DDBJ databases">
        <title>Genomic Encyclopedia of Type Strains, Phase IV (KMG-V): Genome sequencing to study the core and pangenomes of soil and plant-associated prokaryotes.</title>
        <authorList>
            <person name="Whitman W."/>
        </authorList>
    </citation>
    <scope>NUCLEOTIDE SEQUENCE [LARGE SCALE GENOMIC DNA]</scope>
    <source>
        <strain evidence="1 2">MP7CTX6</strain>
    </source>
</reference>
<dbReference type="AlphaFoldDB" id="A0A7W9DLA4"/>
<sequence length="137" mass="15123">MKKYLLLLLSITAIGLSSCKKEVIAPNNQTTNRTILVTVPKANWKLTSDNKSWFTTIKVPENDAYFNKNGHIVVAMSIDDPNVYEALPQTYKGISYTIDSGIGFVNIYFSEPNGAAIGAPTFDSNVKVTLIDSYLIQ</sequence>
<evidence type="ECO:0000313" key="2">
    <source>
        <dbReference type="Proteomes" id="UP000537718"/>
    </source>
</evidence>
<dbReference type="EMBL" id="JACHCF010000009">
    <property type="protein sequence ID" value="MBB5622719.1"/>
    <property type="molecule type" value="Genomic_DNA"/>
</dbReference>
<comment type="caution">
    <text evidence="1">The sequence shown here is derived from an EMBL/GenBank/DDBJ whole genome shotgun (WGS) entry which is preliminary data.</text>
</comment>
<dbReference type="RefSeq" id="WP_183868700.1">
    <property type="nucleotide sequence ID" value="NZ_JACHCF010000009.1"/>
</dbReference>
<accession>A0A7W9DLA4</accession>
<evidence type="ECO:0000313" key="1">
    <source>
        <dbReference type="EMBL" id="MBB5622719.1"/>
    </source>
</evidence>
<proteinExistence type="predicted"/>
<gene>
    <name evidence="1" type="ORF">HDE69_003797</name>
</gene>
<dbReference type="Proteomes" id="UP000537718">
    <property type="component" value="Unassembled WGS sequence"/>
</dbReference>
<name>A0A7W9DLA4_9SPHI</name>
<protein>
    <submittedName>
        <fullName evidence="1">Uncharacterized protein</fullName>
    </submittedName>
</protein>
<organism evidence="1 2">
    <name type="scientific">Pedobacter cryoconitis</name>
    <dbReference type="NCBI Taxonomy" id="188932"/>
    <lineage>
        <taxon>Bacteria</taxon>
        <taxon>Pseudomonadati</taxon>
        <taxon>Bacteroidota</taxon>
        <taxon>Sphingobacteriia</taxon>
        <taxon>Sphingobacteriales</taxon>
        <taxon>Sphingobacteriaceae</taxon>
        <taxon>Pedobacter</taxon>
    </lineage>
</organism>
<dbReference type="PROSITE" id="PS51257">
    <property type="entry name" value="PROKAR_LIPOPROTEIN"/>
    <property type="match status" value="1"/>
</dbReference>